<evidence type="ECO:0000313" key="2">
    <source>
        <dbReference type="EMBL" id="PWU91781.1"/>
    </source>
</evidence>
<comment type="caution">
    <text evidence="2">The sequence shown here is derived from an EMBL/GenBank/DDBJ whole genome shotgun (WGS) entry which is preliminary data.</text>
</comment>
<accession>A0A2V2V6B0</accession>
<dbReference type="VEuPathDB" id="TriTrypDB:TcCLB.511215.50"/>
<reference evidence="1 4" key="2">
    <citation type="journal article" date="2019" name="Genome Biol. Evol.">
        <title>Nanopore Sequencing Significantly Improves Genome Assembly of the Protozoan Parasite Trypanosoma cruzi.</title>
        <authorList>
            <person name="Diaz-Viraque F."/>
            <person name="Pita S."/>
            <person name="Greif G."/>
            <person name="de Souza R.C.M."/>
            <person name="Iraola G."/>
            <person name="Robello C."/>
        </authorList>
    </citation>
    <scope>NUCLEOTIDE SEQUENCE [LARGE SCALE GENOMIC DNA]</scope>
    <source>
        <strain evidence="1 4">Berenice</strain>
    </source>
</reference>
<dbReference type="VEuPathDB" id="TriTrypDB:TcG_02125"/>
<dbReference type="VEuPathDB" id="TriTrypDB:TCDM_03890"/>
<evidence type="ECO:0000313" key="3">
    <source>
        <dbReference type="Proteomes" id="UP000246078"/>
    </source>
</evidence>
<dbReference type="VEuPathDB" id="TriTrypDB:BCY84_16012"/>
<reference evidence="1" key="3">
    <citation type="submission" date="2020-04" db="EMBL/GenBank/DDBJ databases">
        <authorList>
            <person name="Diaz Viraque F."/>
        </authorList>
    </citation>
    <scope>NUCLEOTIDE SEQUENCE</scope>
    <source>
        <strain evidence="1">Berenice</strain>
    </source>
</reference>
<protein>
    <recommendedName>
        <fullName evidence="5">Mitochondrial DNA topoisomerase II</fullName>
    </recommendedName>
</protein>
<dbReference type="VEuPathDB" id="TriTrypDB:C4B63_55g26"/>
<dbReference type="VEuPathDB" id="TriTrypDB:TcBrA4_0053090"/>
<dbReference type="EMBL" id="PRFC01000333">
    <property type="protein sequence ID" value="PWU91781.1"/>
    <property type="molecule type" value="Genomic_DNA"/>
</dbReference>
<dbReference type="AlphaFoldDB" id="A0A2V2V6B0"/>
<dbReference type="VEuPathDB" id="TriTrypDB:ECC02_003302"/>
<evidence type="ECO:0000313" key="1">
    <source>
        <dbReference type="EMBL" id="KAF5223570.1"/>
    </source>
</evidence>
<name>A0A2V2V6B0_TRYCR</name>
<dbReference type="VEuPathDB" id="TriTrypDB:TCSYLVIO_001008"/>
<evidence type="ECO:0008006" key="5">
    <source>
        <dbReference type="Google" id="ProtNLM"/>
    </source>
</evidence>
<proteinExistence type="predicted"/>
<gene>
    <name evidence="2" type="ORF">C3747_333g25</name>
    <name evidence="1" type="ORF">ECC02_003302</name>
</gene>
<dbReference type="VEuPathDB" id="TriTrypDB:TcYC6_0055760"/>
<dbReference type="EMBL" id="JABDHM010000018">
    <property type="protein sequence ID" value="KAF5223570.1"/>
    <property type="molecule type" value="Genomic_DNA"/>
</dbReference>
<dbReference type="VEuPathDB" id="TriTrypDB:C3747_333g25"/>
<evidence type="ECO:0000313" key="4">
    <source>
        <dbReference type="Proteomes" id="UP000583944"/>
    </source>
</evidence>
<sequence length="280" mass="31473">MLRRVRLLRSPIDELTITGSCWSRLLARALPKNPPAPSPIKSTPFITLIPTLHVASVEFYDKVLDYMVRAVQERENVVILLEGICDTEESEAQQMGEYFSIARNEELKAAMLQKADQNTLYDDETVKTICEELAVNYEVLLKQQATVRLQECYLKPKMAALVGSYLRNGADLNMSEVKAILAEEGNGSGGTFFPFSHLGANPAVRQSRERKVARAAQLRCVEWIQRGCEGEVILPWGFYHAEGIKHNIFATNAHDETVVFLESDDKLCRLPFGITKELLA</sequence>
<reference evidence="2 3" key="1">
    <citation type="journal article" date="2018" name="Microb. Genom.">
        <title>Expanding an expanded genome: long-read sequencing of Trypanosoma cruzi.</title>
        <authorList>
            <person name="Berna L."/>
            <person name="Rodriguez M."/>
            <person name="Chiribao M.L."/>
            <person name="Parodi-Talice A."/>
            <person name="Pita S."/>
            <person name="Rijo G."/>
            <person name="Alvarez-Valin F."/>
            <person name="Robello C."/>
        </authorList>
    </citation>
    <scope>NUCLEOTIDE SEQUENCE [LARGE SCALE GENOMIC DNA]</scope>
    <source>
        <strain evidence="2 3">TCC</strain>
    </source>
</reference>
<dbReference type="VEuPathDB" id="TriTrypDB:TcCL_Unassigned06782"/>
<organism evidence="2 3">
    <name type="scientific">Trypanosoma cruzi</name>
    <dbReference type="NCBI Taxonomy" id="5693"/>
    <lineage>
        <taxon>Eukaryota</taxon>
        <taxon>Discoba</taxon>
        <taxon>Euglenozoa</taxon>
        <taxon>Kinetoplastea</taxon>
        <taxon>Metakinetoplastina</taxon>
        <taxon>Trypanosomatida</taxon>
        <taxon>Trypanosomatidae</taxon>
        <taxon>Trypanosoma</taxon>
        <taxon>Schizotrypanum</taxon>
    </lineage>
</organism>
<dbReference type="VEuPathDB" id="TriTrypDB:Tc_MARK_6289"/>
<dbReference type="Proteomes" id="UP000246078">
    <property type="component" value="Unassembled WGS sequence"/>
</dbReference>
<dbReference type="Proteomes" id="UP000583944">
    <property type="component" value="Unassembled WGS sequence"/>
</dbReference>